<proteinExistence type="predicted"/>
<name>A0ABV0T9R1_9TELE</name>
<dbReference type="Proteomes" id="UP001482620">
    <property type="component" value="Unassembled WGS sequence"/>
</dbReference>
<keyword evidence="3" id="KW-1185">Reference proteome</keyword>
<accession>A0ABV0T9R1</accession>
<feature type="region of interest" description="Disordered" evidence="1">
    <location>
        <begin position="79"/>
        <end position="103"/>
    </location>
</feature>
<reference evidence="2 3" key="1">
    <citation type="submission" date="2021-06" db="EMBL/GenBank/DDBJ databases">
        <authorList>
            <person name="Palmer J.M."/>
        </authorList>
    </citation>
    <scope>NUCLEOTIDE SEQUENCE [LARGE SCALE GENOMIC DNA]</scope>
    <source>
        <strain evidence="3">if_2019</strain>
        <tissue evidence="2">Muscle</tissue>
    </source>
</reference>
<feature type="region of interest" description="Disordered" evidence="1">
    <location>
        <begin position="42"/>
        <end position="61"/>
    </location>
</feature>
<comment type="caution">
    <text evidence="2">The sequence shown here is derived from an EMBL/GenBank/DDBJ whole genome shotgun (WGS) entry which is preliminary data.</text>
</comment>
<feature type="compositionally biased region" description="Polar residues" evidence="1">
    <location>
        <begin position="81"/>
        <end position="90"/>
    </location>
</feature>
<dbReference type="EMBL" id="JAHRIQ010024387">
    <property type="protein sequence ID" value="MEQ2229002.1"/>
    <property type="molecule type" value="Genomic_DNA"/>
</dbReference>
<gene>
    <name evidence="2" type="ORF">ILYODFUR_014429</name>
</gene>
<protein>
    <submittedName>
        <fullName evidence="2">Uncharacterized protein</fullName>
    </submittedName>
</protein>
<evidence type="ECO:0000256" key="1">
    <source>
        <dbReference type="SAM" id="MobiDB-lite"/>
    </source>
</evidence>
<evidence type="ECO:0000313" key="2">
    <source>
        <dbReference type="EMBL" id="MEQ2229002.1"/>
    </source>
</evidence>
<organism evidence="2 3">
    <name type="scientific">Ilyodon furcidens</name>
    <name type="common">goldbreast splitfin</name>
    <dbReference type="NCBI Taxonomy" id="33524"/>
    <lineage>
        <taxon>Eukaryota</taxon>
        <taxon>Metazoa</taxon>
        <taxon>Chordata</taxon>
        <taxon>Craniata</taxon>
        <taxon>Vertebrata</taxon>
        <taxon>Euteleostomi</taxon>
        <taxon>Actinopterygii</taxon>
        <taxon>Neopterygii</taxon>
        <taxon>Teleostei</taxon>
        <taxon>Neoteleostei</taxon>
        <taxon>Acanthomorphata</taxon>
        <taxon>Ovalentaria</taxon>
        <taxon>Atherinomorphae</taxon>
        <taxon>Cyprinodontiformes</taxon>
        <taxon>Goodeidae</taxon>
        <taxon>Ilyodon</taxon>
    </lineage>
</organism>
<sequence>MNAFASILCIFCKLKETYTLRKLTKYNFQVSPEFLISVSAAQKPPEQRPPFRSHSPGRPPIQTVYQPVHIPVYIQAKPTWHPQQGQSSGFSRPPFFPGQKPRE</sequence>
<evidence type="ECO:0000313" key="3">
    <source>
        <dbReference type="Proteomes" id="UP001482620"/>
    </source>
</evidence>